<protein>
    <submittedName>
        <fullName evidence="3">Kazal-type serine protease inhibitor domain-containing protein</fullName>
    </submittedName>
</protein>
<keyword evidence="4" id="KW-1185">Reference proteome</keyword>
<dbReference type="Pfam" id="PF00050">
    <property type="entry name" value="Kazal_1"/>
    <property type="match status" value="1"/>
</dbReference>
<dbReference type="InterPro" id="IPR036058">
    <property type="entry name" value="Kazal_dom_sf"/>
</dbReference>
<proteinExistence type="predicted"/>
<dbReference type="CDD" id="cd00104">
    <property type="entry name" value="KAZAL_FS"/>
    <property type="match status" value="1"/>
</dbReference>
<dbReference type="RefSeq" id="WP_089412059.1">
    <property type="nucleotide sequence ID" value="NZ_FZQA01000003.1"/>
</dbReference>
<feature type="domain" description="Kazal-like" evidence="2">
    <location>
        <begin position="65"/>
        <end position="114"/>
    </location>
</feature>
<evidence type="ECO:0000259" key="2">
    <source>
        <dbReference type="PROSITE" id="PS51465"/>
    </source>
</evidence>
<dbReference type="Gene3D" id="3.30.60.30">
    <property type="match status" value="1"/>
</dbReference>
<organism evidence="3 4">
    <name type="scientific">Amphiplicatus metriothermophilus</name>
    <dbReference type="NCBI Taxonomy" id="1519374"/>
    <lineage>
        <taxon>Bacteria</taxon>
        <taxon>Pseudomonadati</taxon>
        <taxon>Pseudomonadota</taxon>
        <taxon>Alphaproteobacteria</taxon>
        <taxon>Parvularculales</taxon>
        <taxon>Parvularculaceae</taxon>
        <taxon>Amphiplicatus</taxon>
    </lineage>
</organism>
<feature type="chain" id="PRO_5012579718" evidence="1">
    <location>
        <begin position="19"/>
        <end position="114"/>
    </location>
</feature>
<dbReference type="SUPFAM" id="SSF100895">
    <property type="entry name" value="Kazal-type serine protease inhibitors"/>
    <property type="match status" value="1"/>
</dbReference>
<reference evidence="3 4" key="1">
    <citation type="submission" date="2017-07" db="EMBL/GenBank/DDBJ databases">
        <authorList>
            <person name="Sun Z.S."/>
            <person name="Albrecht U."/>
            <person name="Echele G."/>
            <person name="Lee C.C."/>
        </authorList>
    </citation>
    <scope>NUCLEOTIDE SEQUENCE [LARGE SCALE GENOMIC DNA]</scope>
    <source>
        <strain evidence="3 4">CGMCC 1.12710</strain>
    </source>
</reference>
<evidence type="ECO:0000313" key="3">
    <source>
        <dbReference type="EMBL" id="SNT73173.1"/>
    </source>
</evidence>
<dbReference type="SMART" id="SM00280">
    <property type="entry name" value="KAZAL"/>
    <property type="match status" value="1"/>
</dbReference>
<dbReference type="OrthoDB" id="9800302at2"/>
<feature type="signal peptide" evidence="1">
    <location>
        <begin position="1"/>
        <end position="18"/>
    </location>
</feature>
<evidence type="ECO:0000313" key="4">
    <source>
        <dbReference type="Proteomes" id="UP000198346"/>
    </source>
</evidence>
<dbReference type="AlphaFoldDB" id="A0A239PSZ8"/>
<dbReference type="EMBL" id="FZQA01000003">
    <property type="protein sequence ID" value="SNT73173.1"/>
    <property type="molecule type" value="Genomic_DNA"/>
</dbReference>
<sequence>MARAAGMFAAAMLAAACASEGAKGGGDAGPAPGESGGLCGGVAGLACVDPADYCATPAGECVDVADAAGICRKRPQICTMEYRPVCGCDGRTYPSACSAASKGVSVAHEGECAG</sequence>
<name>A0A239PSZ8_9PROT</name>
<accession>A0A239PSZ8</accession>
<dbReference type="Proteomes" id="UP000198346">
    <property type="component" value="Unassembled WGS sequence"/>
</dbReference>
<keyword evidence="1" id="KW-0732">Signal</keyword>
<dbReference type="PROSITE" id="PS51465">
    <property type="entry name" value="KAZAL_2"/>
    <property type="match status" value="1"/>
</dbReference>
<evidence type="ECO:0000256" key="1">
    <source>
        <dbReference type="SAM" id="SignalP"/>
    </source>
</evidence>
<dbReference type="InterPro" id="IPR002350">
    <property type="entry name" value="Kazal_dom"/>
</dbReference>
<gene>
    <name evidence="3" type="ORF">SAMN06297382_1570</name>
</gene>
<dbReference type="PROSITE" id="PS51257">
    <property type="entry name" value="PROKAR_LIPOPROTEIN"/>
    <property type="match status" value="1"/>
</dbReference>